<dbReference type="NCBIfam" id="NF038083">
    <property type="entry name" value="CU044_5270_fam"/>
    <property type="match status" value="1"/>
</dbReference>
<name>A0A401YMD3_9ACTN</name>
<evidence type="ECO:0000256" key="2">
    <source>
        <dbReference type="SAM" id="Phobius"/>
    </source>
</evidence>
<reference evidence="3 4" key="1">
    <citation type="submission" date="2018-12" db="EMBL/GenBank/DDBJ databases">
        <title>Draft genome sequence of Embleya hyalina NBRC 13850T.</title>
        <authorList>
            <person name="Komaki H."/>
            <person name="Hosoyama A."/>
            <person name="Kimura A."/>
            <person name="Ichikawa N."/>
            <person name="Tamura T."/>
        </authorList>
    </citation>
    <scope>NUCLEOTIDE SEQUENCE [LARGE SCALE GENOMIC DNA]</scope>
    <source>
        <strain evidence="3 4">NBRC 13850</strain>
    </source>
</reference>
<feature type="region of interest" description="Disordered" evidence="1">
    <location>
        <begin position="159"/>
        <end position="193"/>
    </location>
</feature>
<feature type="transmembrane region" description="Helical" evidence="2">
    <location>
        <begin position="48"/>
        <end position="68"/>
    </location>
</feature>
<organism evidence="3 4">
    <name type="scientific">Embleya hyalina</name>
    <dbReference type="NCBI Taxonomy" id="516124"/>
    <lineage>
        <taxon>Bacteria</taxon>
        <taxon>Bacillati</taxon>
        <taxon>Actinomycetota</taxon>
        <taxon>Actinomycetes</taxon>
        <taxon>Kitasatosporales</taxon>
        <taxon>Streptomycetaceae</taxon>
        <taxon>Embleya</taxon>
    </lineage>
</organism>
<dbReference type="Proteomes" id="UP000286931">
    <property type="component" value="Unassembled WGS sequence"/>
</dbReference>
<keyword evidence="4" id="KW-1185">Reference proteome</keyword>
<proteinExistence type="predicted"/>
<evidence type="ECO:0008006" key="5">
    <source>
        <dbReference type="Google" id="ProtNLM"/>
    </source>
</evidence>
<gene>
    <name evidence="3" type="ORF">EHYA_03430</name>
</gene>
<protein>
    <recommendedName>
        <fullName evidence="5">CU044_5270 family protein</fullName>
    </recommendedName>
</protein>
<accession>A0A401YMD3</accession>
<dbReference type="EMBL" id="BIFH01000018">
    <property type="protein sequence ID" value="GCD95747.1"/>
    <property type="molecule type" value="Genomic_DNA"/>
</dbReference>
<sequence>MNDTARLPEKDLPPGRHQQLKQHLMREIRDIPIPADTRSRRPAWSRPVVAVPVAAGALALAVLAGVALTDTNDSVTRVGRDGPATSVFAPRVNGDTVDGAVQLLDRIAAVAARSRAAEPIRDDQYVYVRSRVAFATVGEGVPTTLAPLHTREAWKAVDGARPGLAREPGQPRRADEEPIEPDARPGELGYDRSTNYRHLSTLPTDPDAMYRWLRAQADNDADDRNPDQDDFVLVTELLNESLMPPQVGAALYRAAARIPGVLVVPDAVDAADRHGVAIVRYDSYNPGVRDELIFDKDTLRYIGSRRVATKATDSIEAGQVLGTSAVLETAVVDGPGVRP</sequence>
<comment type="caution">
    <text evidence="3">The sequence shown here is derived from an EMBL/GenBank/DDBJ whole genome shotgun (WGS) entry which is preliminary data.</text>
</comment>
<dbReference type="InterPro" id="IPR047789">
    <property type="entry name" value="CU044_5270-like"/>
</dbReference>
<evidence type="ECO:0000313" key="4">
    <source>
        <dbReference type="Proteomes" id="UP000286931"/>
    </source>
</evidence>
<evidence type="ECO:0000313" key="3">
    <source>
        <dbReference type="EMBL" id="GCD95747.1"/>
    </source>
</evidence>
<dbReference type="AlphaFoldDB" id="A0A401YMD3"/>
<dbReference type="OrthoDB" id="3387554at2"/>
<feature type="compositionally biased region" description="Basic and acidic residues" evidence="1">
    <location>
        <begin position="169"/>
        <end position="185"/>
    </location>
</feature>
<keyword evidence="2" id="KW-0812">Transmembrane</keyword>
<dbReference type="RefSeq" id="WP_126637844.1">
    <property type="nucleotide sequence ID" value="NZ_BIFH01000018.1"/>
</dbReference>
<keyword evidence="2" id="KW-1133">Transmembrane helix</keyword>
<keyword evidence="2" id="KW-0472">Membrane</keyword>
<evidence type="ECO:0000256" key="1">
    <source>
        <dbReference type="SAM" id="MobiDB-lite"/>
    </source>
</evidence>